<reference evidence="3" key="1">
    <citation type="journal article" date="2012" name="Science">
        <title>The Paleozoic origin of enzymatic lignin decomposition reconstructed from 31 fungal genomes.</title>
        <authorList>
            <person name="Floudas D."/>
            <person name="Binder M."/>
            <person name="Riley R."/>
            <person name="Barry K."/>
            <person name="Blanchette R.A."/>
            <person name="Henrissat B."/>
            <person name="Martinez A.T."/>
            <person name="Otillar R."/>
            <person name="Spatafora J.W."/>
            <person name="Yadav J.S."/>
            <person name="Aerts A."/>
            <person name="Benoit I."/>
            <person name="Boyd A."/>
            <person name="Carlson A."/>
            <person name="Copeland A."/>
            <person name="Coutinho P.M."/>
            <person name="de Vries R.P."/>
            <person name="Ferreira P."/>
            <person name="Findley K."/>
            <person name="Foster B."/>
            <person name="Gaskell J."/>
            <person name="Glotzer D."/>
            <person name="Gorecki P."/>
            <person name="Heitman J."/>
            <person name="Hesse C."/>
            <person name="Hori C."/>
            <person name="Igarashi K."/>
            <person name="Jurgens J.A."/>
            <person name="Kallen N."/>
            <person name="Kersten P."/>
            <person name="Kohler A."/>
            <person name="Kuees U."/>
            <person name="Kumar T.K.A."/>
            <person name="Kuo A."/>
            <person name="LaButti K."/>
            <person name="Larrondo L.F."/>
            <person name="Lindquist E."/>
            <person name="Ling A."/>
            <person name="Lombard V."/>
            <person name="Lucas S."/>
            <person name="Lundell T."/>
            <person name="Martin R."/>
            <person name="McLaughlin D.J."/>
            <person name="Morgenstern I."/>
            <person name="Morin E."/>
            <person name="Murat C."/>
            <person name="Nagy L.G."/>
            <person name="Nolan M."/>
            <person name="Ohm R.A."/>
            <person name="Patyshakuliyeva A."/>
            <person name="Rokas A."/>
            <person name="Ruiz-Duenas F.J."/>
            <person name="Sabat G."/>
            <person name="Salamov A."/>
            <person name="Samejima M."/>
            <person name="Schmutz J."/>
            <person name="Slot J.C."/>
            <person name="St John F."/>
            <person name="Stenlid J."/>
            <person name="Sun H."/>
            <person name="Sun S."/>
            <person name="Syed K."/>
            <person name="Tsang A."/>
            <person name="Wiebenga A."/>
            <person name="Young D."/>
            <person name="Pisabarro A."/>
            <person name="Eastwood D.C."/>
            <person name="Martin F."/>
            <person name="Cullen D."/>
            <person name="Grigoriev I.V."/>
            <person name="Hibbett D.S."/>
        </authorList>
    </citation>
    <scope>NUCLEOTIDE SEQUENCE [LARGE SCALE GENOMIC DNA]</scope>
    <source>
        <strain evidence="3">FP-101664</strain>
    </source>
</reference>
<dbReference type="OMA" id="CARMAYT"/>
<name>R7S741_TRAVS</name>
<dbReference type="Proteomes" id="UP000054317">
    <property type="component" value="Unassembled WGS sequence"/>
</dbReference>
<dbReference type="KEGG" id="tvs:TRAVEDRAFT_54254"/>
<keyword evidence="3" id="KW-1185">Reference proteome</keyword>
<evidence type="ECO:0000313" key="3">
    <source>
        <dbReference type="Proteomes" id="UP000054317"/>
    </source>
</evidence>
<organism evidence="2 3">
    <name type="scientific">Trametes versicolor (strain FP-101664)</name>
    <name type="common">White-rot fungus</name>
    <name type="synonym">Coriolus versicolor</name>
    <dbReference type="NCBI Taxonomy" id="717944"/>
    <lineage>
        <taxon>Eukaryota</taxon>
        <taxon>Fungi</taxon>
        <taxon>Dikarya</taxon>
        <taxon>Basidiomycota</taxon>
        <taxon>Agaricomycotina</taxon>
        <taxon>Agaricomycetes</taxon>
        <taxon>Polyporales</taxon>
        <taxon>Polyporaceae</taxon>
        <taxon>Trametes</taxon>
    </lineage>
</organism>
<dbReference type="RefSeq" id="XP_008045371.1">
    <property type="nucleotide sequence ID" value="XM_008047180.1"/>
</dbReference>
<proteinExistence type="predicted"/>
<evidence type="ECO:0000313" key="2">
    <source>
        <dbReference type="EMBL" id="EIW51828.1"/>
    </source>
</evidence>
<dbReference type="EMBL" id="JH711798">
    <property type="protein sequence ID" value="EIW51828.1"/>
    <property type="molecule type" value="Genomic_DNA"/>
</dbReference>
<protein>
    <submittedName>
        <fullName evidence="2">Uncharacterized protein</fullName>
    </submittedName>
</protein>
<dbReference type="AlphaFoldDB" id="R7S741"/>
<evidence type="ECO:0000256" key="1">
    <source>
        <dbReference type="SAM" id="MobiDB-lite"/>
    </source>
</evidence>
<dbReference type="OrthoDB" id="2736218at2759"/>
<feature type="region of interest" description="Disordered" evidence="1">
    <location>
        <begin position="159"/>
        <end position="192"/>
    </location>
</feature>
<accession>R7S741</accession>
<gene>
    <name evidence="2" type="ORF">TRAVEDRAFT_54254</name>
</gene>
<feature type="compositionally biased region" description="Basic residues" evidence="1">
    <location>
        <begin position="159"/>
        <end position="176"/>
    </location>
</feature>
<dbReference type="GeneID" id="19417345"/>
<sequence>MAIAAALVSVLSTLQPQFVLNFSEARQHSLTVMAVVRALGQTLREDYVRGEMKMRGELRWLMREGLSDISGVPCARMAYTIKGYCTHVVLRYSVRLVGWPDNIVFDNLSRITGKERVSRLLALWKSGVMHFVPITDTAVLDAAMKDPLAVAPAVLHRGIPPKRHRSDLGKRHRRPKANPYGLPSRYPRDGPKSAEVITDEAEARAEQEARIAELTDLQLVLLRLQRLPFVWPELAA</sequence>